<dbReference type="PANTHER" id="PTHR32282">
    <property type="entry name" value="BINDING PROTEIN TRANSPEPTIDASE, PUTATIVE-RELATED"/>
    <property type="match status" value="1"/>
</dbReference>
<feature type="region of interest" description="Disordered" evidence="3">
    <location>
        <begin position="318"/>
        <end position="340"/>
    </location>
</feature>
<gene>
    <name evidence="5" type="ORF">ACFFNX_08630</name>
</gene>
<dbReference type="SUPFAM" id="SSF56601">
    <property type="entry name" value="beta-lactamase/transpeptidase-like"/>
    <property type="match status" value="1"/>
</dbReference>
<evidence type="ECO:0000256" key="2">
    <source>
        <dbReference type="ARBA" id="ARBA00022679"/>
    </source>
</evidence>
<evidence type="ECO:0000256" key="3">
    <source>
        <dbReference type="SAM" id="MobiDB-lite"/>
    </source>
</evidence>
<feature type="region of interest" description="Disordered" evidence="3">
    <location>
        <begin position="285"/>
        <end position="304"/>
    </location>
</feature>
<dbReference type="RefSeq" id="WP_378197833.1">
    <property type="nucleotide sequence ID" value="NZ_JBHLZP010000043.1"/>
</dbReference>
<protein>
    <submittedName>
        <fullName evidence="5">PASTA domain-containing protein</fullName>
    </submittedName>
</protein>
<dbReference type="InterPro" id="IPR005543">
    <property type="entry name" value="PASTA_dom"/>
</dbReference>
<organism evidence="5 6">
    <name type="scientific">Actinoallomurus acaciae</name>
    <dbReference type="NCBI Taxonomy" id="502577"/>
    <lineage>
        <taxon>Bacteria</taxon>
        <taxon>Bacillati</taxon>
        <taxon>Actinomycetota</taxon>
        <taxon>Actinomycetes</taxon>
        <taxon>Streptosporangiales</taxon>
        <taxon>Thermomonosporaceae</taxon>
        <taxon>Actinoallomurus</taxon>
    </lineage>
</organism>
<dbReference type="Pfam" id="PF00905">
    <property type="entry name" value="Transpeptidase"/>
    <property type="match status" value="1"/>
</dbReference>
<accession>A0ABV5YB62</accession>
<evidence type="ECO:0000259" key="4">
    <source>
        <dbReference type="PROSITE" id="PS51178"/>
    </source>
</evidence>
<comment type="caution">
    <text evidence="5">The sequence shown here is derived from an EMBL/GenBank/DDBJ whole genome shotgun (WGS) entry which is preliminary data.</text>
</comment>
<evidence type="ECO:0000313" key="6">
    <source>
        <dbReference type="Proteomes" id="UP001589627"/>
    </source>
</evidence>
<dbReference type="PROSITE" id="PS51178">
    <property type="entry name" value="PASTA"/>
    <property type="match status" value="1"/>
</dbReference>
<dbReference type="CDD" id="cd06577">
    <property type="entry name" value="PASTA_pknB"/>
    <property type="match status" value="1"/>
</dbReference>
<keyword evidence="6" id="KW-1185">Reference proteome</keyword>
<dbReference type="Pfam" id="PF03793">
    <property type="entry name" value="PASTA"/>
    <property type="match status" value="1"/>
</dbReference>
<keyword evidence="2" id="KW-0808">Transferase</keyword>
<dbReference type="Proteomes" id="UP001589627">
    <property type="component" value="Unassembled WGS sequence"/>
</dbReference>
<feature type="domain" description="PASTA" evidence="4">
    <location>
        <begin position="254"/>
        <end position="319"/>
    </location>
</feature>
<feature type="non-terminal residue" evidence="5">
    <location>
        <position position="1"/>
    </location>
</feature>
<keyword evidence="1" id="KW-0328">Glycosyltransferase</keyword>
<dbReference type="Gene3D" id="3.40.710.10">
    <property type="entry name" value="DD-peptidase/beta-lactamase superfamily"/>
    <property type="match status" value="1"/>
</dbReference>
<evidence type="ECO:0000313" key="5">
    <source>
        <dbReference type="EMBL" id="MFB9832251.1"/>
    </source>
</evidence>
<dbReference type="InterPro" id="IPR050396">
    <property type="entry name" value="Glycosyltr_51/Transpeptidase"/>
</dbReference>
<dbReference type="EMBL" id="JBHLZP010000043">
    <property type="protein sequence ID" value="MFB9832251.1"/>
    <property type="molecule type" value="Genomic_DNA"/>
</dbReference>
<proteinExistence type="predicted"/>
<name>A0ABV5YB62_9ACTN</name>
<evidence type="ECO:0000256" key="1">
    <source>
        <dbReference type="ARBA" id="ARBA00022676"/>
    </source>
</evidence>
<reference evidence="5 6" key="1">
    <citation type="submission" date="2024-09" db="EMBL/GenBank/DDBJ databases">
        <authorList>
            <person name="Sun Q."/>
            <person name="Mori K."/>
        </authorList>
    </citation>
    <scope>NUCLEOTIDE SEQUENCE [LARGE SCALE GENOMIC DNA]</scope>
    <source>
        <strain evidence="5 6">TBRC 0563</strain>
    </source>
</reference>
<dbReference type="Gene3D" id="3.30.10.20">
    <property type="match status" value="1"/>
</dbReference>
<dbReference type="PANTHER" id="PTHR32282:SF33">
    <property type="entry name" value="PEPTIDOGLYCAN GLYCOSYLTRANSFERASE"/>
    <property type="match status" value="1"/>
</dbReference>
<dbReference type="SMART" id="SM00740">
    <property type="entry name" value="PASTA"/>
    <property type="match status" value="1"/>
</dbReference>
<sequence>KGYGVGTTLPAPNSTTVSGYTDCKGNHFEPWTLSNAETSKRKSANLNSGTWDSINTFYAYLEQRVGLCQASKMAASFGMKQANGQPLQQVPSQVLGTNNIDVTHMAAAYAGFAARGQYCTPIAINDVTDATGKKINVPKAKCGKAVDTGVADEVTRILQGVITSGTGRGMSIGRPAAGKTGTCEAHSCALFAGYTPDLSAVVWYGDPAAPFGDPSPGVYGSNVGPIWRASMRGALQGTKASSFHTPVGDFGDLGQARVPNVRGLSVQEATKQIEAAGFTVQVSPRATDSDQRKGTVAYTSPSAGTKADQDTSVVIFVSNGNGPITTPHKRKRPGGGWPFH</sequence>
<dbReference type="InterPro" id="IPR001460">
    <property type="entry name" value="PCN-bd_Tpept"/>
</dbReference>
<dbReference type="InterPro" id="IPR012338">
    <property type="entry name" value="Beta-lactam/transpept-like"/>
</dbReference>